<evidence type="ECO:0000313" key="1">
    <source>
        <dbReference type="EMBL" id="KZT75220.1"/>
    </source>
</evidence>
<protein>
    <submittedName>
        <fullName evidence="1">Uncharacterized protein</fullName>
    </submittedName>
</protein>
<dbReference type="Proteomes" id="UP000250235">
    <property type="component" value="Unassembled WGS sequence"/>
</dbReference>
<proteinExistence type="predicted"/>
<dbReference type="EMBL" id="KV337254">
    <property type="protein sequence ID" value="KZT75220.1"/>
    <property type="molecule type" value="Genomic_DNA"/>
</dbReference>
<name>A0A2Z6ZXD7_9LAMI</name>
<accession>A0A2Z6ZXD7</accession>
<evidence type="ECO:0000313" key="2">
    <source>
        <dbReference type="Proteomes" id="UP000250235"/>
    </source>
</evidence>
<dbReference type="AlphaFoldDB" id="A0A2Z6ZXD7"/>
<organism evidence="1 2">
    <name type="scientific">Dorcoceras hygrometricum</name>
    <dbReference type="NCBI Taxonomy" id="472368"/>
    <lineage>
        <taxon>Eukaryota</taxon>
        <taxon>Viridiplantae</taxon>
        <taxon>Streptophyta</taxon>
        <taxon>Embryophyta</taxon>
        <taxon>Tracheophyta</taxon>
        <taxon>Spermatophyta</taxon>
        <taxon>Magnoliopsida</taxon>
        <taxon>eudicotyledons</taxon>
        <taxon>Gunneridae</taxon>
        <taxon>Pentapetalae</taxon>
        <taxon>asterids</taxon>
        <taxon>lamiids</taxon>
        <taxon>Lamiales</taxon>
        <taxon>Gesneriaceae</taxon>
        <taxon>Didymocarpoideae</taxon>
        <taxon>Trichosporeae</taxon>
        <taxon>Loxocarpinae</taxon>
        <taxon>Dorcoceras</taxon>
    </lineage>
</organism>
<sequence length="77" mass="8534">MRAGRAPLVAGSAARATRWLATMAHEMRRCWPAAVRWASLLARGRASRLARRRARLPCIFVWRPPAGRRSGDAPAIS</sequence>
<gene>
    <name evidence="1" type="ORF">F511_47755</name>
</gene>
<keyword evidence="2" id="KW-1185">Reference proteome</keyword>
<reference evidence="1 2" key="1">
    <citation type="journal article" date="2015" name="Proc. Natl. Acad. Sci. U.S.A.">
        <title>The resurrection genome of Boea hygrometrica: A blueprint for survival of dehydration.</title>
        <authorList>
            <person name="Xiao L."/>
            <person name="Yang G."/>
            <person name="Zhang L."/>
            <person name="Yang X."/>
            <person name="Zhao S."/>
            <person name="Ji Z."/>
            <person name="Zhou Q."/>
            <person name="Hu M."/>
            <person name="Wang Y."/>
            <person name="Chen M."/>
            <person name="Xu Y."/>
            <person name="Jin H."/>
            <person name="Xiao X."/>
            <person name="Hu G."/>
            <person name="Bao F."/>
            <person name="Hu Y."/>
            <person name="Wan P."/>
            <person name="Li L."/>
            <person name="Deng X."/>
            <person name="Kuang T."/>
            <person name="Xiang C."/>
            <person name="Zhu J.K."/>
            <person name="Oliver M.J."/>
            <person name="He Y."/>
        </authorList>
    </citation>
    <scope>NUCLEOTIDE SEQUENCE [LARGE SCALE GENOMIC DNA]</scope>
    <source>
        <strain evidence="2">cv. XS01</strain>
    </source>
</reference>